<organism evidence="2 3">
    <name type="scientific">Neorhodopirellula pilleata</name>
    <dbReference type="NCBI Taxonomy" id="2714738"/>
    <lineage>
        <taxon>Bacteria</taxon>
        <taxon>Pseudomonadati</taxon>
        <taxon>Planctomycetota</taxon>
        <taxon>Planctomycetia</taxon>
        <taxon>Pirellulales</taxon>
        <taxon>Pirellulaceae</taxon>
        <taxon>Neorhodopirellula</taxon>
    </lineage>
</organism>
<dbReference type="PANTHER" id="PTHR34351">
    <property type="entry name" value="SLR1927 PROTEIN-RELATED"/>
    <property type="match status" value="1"/>
</dbReference>
<dbReference type="Proteomes" id="UP000316213">
    <property type="component" value="Unassembled WGS sequence"/>
</dbReference>
<dbReference type="PANTHER" id="PTHR34351:SF1">
    <property type="entry name" value="SLR1927 PROTEIN"/>
    <property type="match status" value="1"/>
</dbReference>
<comment type="caution">
    <text evidence="2">The sequence shown here is derived from an EMBL/GenBank/DDBJ whole genome shotgun (WGS) entry which is preliminary data.</text>
</comment>
<sequence>MIKSTDHSVRSILRWFNPIAWLSDLRRSLTAASVALILVSIVSLNVVWGYPWLGMLAACLAMFVVGRTLNLLSLPKLKALANVPGHVPVGEELGAPIRLINVGRWPGMDLCIEGSYLCRFLAPESDTSVLQTVRFLRRGERQLPPLLVESYFPFYLFRTRRLIDSGATVVATPQRLFAESDKQWRMLEVTLKGIASRSSQGDQVHYIGNQEYREGVPVRRWDFASWARLGKPVLREYSTPASKTLLIVVDNLRPQSARPQPKGPNRWWKRSNDRIDEPFERILSLAAASIETLSRNGAAVVLRFVRGEDGEALGRKYRCESGADPGELLMALGNAKSFAMEPTDQAVWPLDEDVHFGSDGEAVIVLSCRDSEELRRSRETLSLPSGVLWVSADSIETLESGSSDVNVMQRLRGGSDDKRVVI</sequence>
<keyword evidence="1" id="KW-0812">Transmembrane</keyword>
<proteinExistence type="predicted"/>
<gene>
    <name evidence="2" type="ORF">Pla100_58820</name>
</gene>
<keyword evidence="3" id="KW-1185">Reference proteome</keyword>
<reference evidence="2 3" key="1">
    <citation type="submission" date="2019-02" db="EMBL/GenBank/DDBJ databases">
        <title>Deep-cultivation of Planctomycetes and their phenomic and genomic characterization uncovers novel biology.</title>
        <authorList>
            <person name="Wiegand S."/>
            <person name="Jogler M."/>
            <person name="Boedeker C."/>
            <person name="Pinto D."/>
            <person name="Vollmers J."/>
            <person name="Rivas-Marin E."/>
            <person name="Kohn T."/>
            <person name="Peeters S.H."/>
            <person name="Heuer A."/>
            <person name="Rast P."/>
            <person name="Oberbeckmann S."/>
            <person name="Bunk B."/>
            <person name="Jeske O."/>
            <person name="Meyerdierks A."/>
            <person name="Storesund J.E."/>
            <person name="Kallscheuer N."/>
            <person name="Luecker S."/>
            <person name="Lage O.M."/>
            <person name="Pohl T."/>
            <person name="Merkel B.J."/>
            <person name="Hornburger P."/>
            <person name="Mueller R.-W."/>
            <person name="Bruemmer F."/>
            <person name="Labrenz M."/>
            <person name="Spormann A.M."/>
            <person name="Op Den Camp H."/>
            <person name="Overmann J."/>
            <person name="Amann R."/>
            <person name="Jetten M.S.M."/>
            <person name="Mascher T."/>
            <person name="Medema M.H."/>
            <person name="Devos D.P."/>
            <person name="Kaster A.-K."/>
            <person name="Ovreas L."/>
            <person name="Rohde M."/>
            <person name="Galperin M.Y."/>
            <person name="Jogler C."/>
        </authorList>
    </citation>
    <scope>NUCLEOTIDE SEQUENCE [LARGE SCALE GENOMIC DNA]</scope>
    <source>
        <strain evidence="2 3">Pla100</strain>
    </source>
</reference>
<feature type="transmembrane region" description="Helical" evidence="1">
    <location>
        <begin position="29"/>
        <end position="48"/>
    </location>
</feature>
<evidence type="ECO:0000256" key="1">
    <source>
        <dbReference type="SAM" id="Phobius"/>
    </source>
</evidence>
<name>A0A5C5ZN20_9BACT</name>
<dbReference type="RefSeq" id="WP_146582347.1">
    <property type="nucleotide sequence ID" value="NZ_SJPM01000025.1"/>
</dbReference>
<protein>
    <submittedName>
        <fullName evidence="2">Uncharacterized protein</fullName>
    </submittedName>
</protein>
<evidence type="ECO:0000313" key="3">
    <source>
        <dbReference type="Proteomes" id="UP000316213"/>
    </source>
</evidence>
<dbReference type="EMBL" id="SJPM01000025">
    <property type="protein sequence ID" value="TWT87843.1"/>
    <property type="molecule type" value="Genomic_DNA"/>
</dbReference>
<dbReference type="AlphaFoldDB" id="A0A5C5ZN20"/>
<evidence type="ECO:0000313" key="2">
    <source>
        <dbReference type="EMBL" id="TWT87843.1"/>
    </source>
</evidence>
<accession>A0A5C5ZN20</accession>
<keyword evidence="1" id="KW-1133">Transmembrane helix</keyword>
<dbReference type="OrthoDB" id="9812729at2"/>
<keyword evidence="1" id="KW-0472">Membrane</keyword>